<evidence type="ECO:0000313" key="2">
    <source>
        <dbReference type="EMBL" id="AXH48984.1"/>
    </source>
</evidence>
<reference evidence="3" key="1">
    <citation type="submission" date="2018-06" db="EMBL/GenBank/DDBJ databases">
        <authorList>
            <person name="Zhirakovskaya E."/>
        </authorList>
    </citation>
    <scope>NUCLEOTIDE SEQUENCE [LARGE SCALE GENOMIC DNA]</scope>
</reference>
<gene>
    <name evidence="2" type="primary">24</name>
    <name evidence="2" type="ORF">SEA_APRICOT_24</name>
</gene>
<dbReference type="KEGG" id="vg:54997746"/>
<keyword evidence="1" id="KW-1133">Transmembrane helix</keyword>
<name>A0A345L132_9CAUD</name>
<keyword evidence="1" id="KW-0472">Membrane</keyword>
<evidence type="ECO:0000313" key="3">
    <source>
        <dbReference type="Proteomes" id="UP000258434"/>
    </source>
</evidence>
<dbReference type="GeneID" id="54997746"/>
<dbReference type="RefSeq" id="YP_009806872.1">
    <property type="nucleotide sequence ID" value="NC_048018.1"/>
</dbReference>
<keyword evidence="3" id="KW-1185">Reference proteome</keyword>
<dbReference type="EMBL" id="MH536812">
    <property type="protein sequence ID" value="AXH48984.1"/>
    <property type="molecule type" value="Genomic_DNA"/>
</dbReference>
<accession>A0A345L132</accession>
<evidence type="ECO:0000256" key="1">
    <source>
        <dbReference type="SAM" id="Phobius"/>
    </source>
</evidence>
<keyword evidence="1" id="KW-0812">Transmembrane</keyword>
<protein>
    <submittedName>
        <fullName evidence="2">Uncharacterized protein</fullName>
    </submittedName>
</protein>
<sequence length="99" mass="10967">MTLPFNPEVWNSVGVVGFLIVTAGVVFWGLKQGWLILGIHHREIVSAKDETIAELREGRRNDGQTIQQLTTTVSEWDVAGKLQTHILDSLRESAGRGQS</sequence>
<organism evidence="2 3">
    <name type="scientific">Gordonia phage Apricot</name>
    <dbReference type="NCBI Taxonomy" id="2250319"/>
    <lineage>
        <taxon>Viruses</taxon>
        <taxon>Duplodnaviria</taxon>
        <taxon>Heunggongvirae</taxon>
        <taxon>Uroviricota</taxon>
        <taxon>Caudoviricetes</taxon>
        <taxon>Apricotvirus</taxon>
        <taxon>Apricotvirus apricot</taxon>
    </lineage>
</organism>
<proteinExistence type="predicted"/>
<dbReference type="Proteomes" id="UP000258434">
    <property type="component" value="Segment"/>
</dbReference>
<feature type="transmembrane region" description="Helical" evidence="1">
    <location>
        <begin position="12"/>
        <end position="30"/>
    </location>
</feature>